<organism evidence="1 2">
    <name type="scientific">Alternaria gaisen</name>
    <dbReference type="NCBI Taxonomy" id="167740"/>
    <lineage>
        <taxon>Eukaryota</taxon>
        <taxon>Fungi</taxon>
        <taxon>Dikarya</taxon>
        <taxon>Ascomycota</taxon>
        <taxon>Pezizomycotina</taxon>
        <taxon>Dothideomycetes</taxon>
        <taxon>Pleosporomycetidae</taxon>
        <taxon>Pleosporales</taxon>
        <taxon>Pleosporineae</taxon>
        <taxon>Pleosporaceae</taxon>
        <taxon>Alternaria</taxon>
        <taxon>Alternaria sect. Alternaria</taxon>
    </lineage>
</organism>
<protein>
    <submittedName>
        <fullName evidence="1">Uncharacterized protein</fullName>
    </submittedName>
</protein>
<reference evidence="1 2" key="1">
    <citation type="journal article" date="2019" name="bioRxiv">
        <title>Genomics, evolutionary history and diagnostics of the Alternaria alternata species group including apple and Asian pear pathotypes.</title>
        <authorList>
            <person name="Armitage A.D."/>
            <person name="Cockerton H.M."/>
            <person name="Sreenivasaprasad S."/>
            <person name="Woodhall J.W."/>
            <person name="Lane C.R."/>
            <person name="Harrison R.J."/>
            <person name="Clarkson J.P."/>
        </authorList>
    </citation>
    <scope>NUCLEOTIDE SEQUENCE [LARGE SCALE GENOMIC DNA]</scope>
    <source>
        <strain evidence="1 2">FERA 650</strain>
    </source>
</reference>
<name>A0ACB6FHV2_9PLEO</name>
<dbReference type="EMBL" id="PDWZ02000007">
    <property type="protein sequence ID" value="KAB2103965.1"/>
    <property type="molecule type" value="Genomic_DNA"/>
</dbReference>
<dbReference type="Proteomes" id="UP000293547">
    <property type="component" value="Unassembled WGS sequence"/>
</dbReference>
<gene>
    <name evidence="1" type="ORF">AG0111_0g7772</name>
</gene>
<proteinExistence type="predicted"/>
<sequence>MTAPMLIIEEGKDYDGVLESQLPYKLLQNLGHGGSGFVEKVQDRLTSHLFARKIIRRLPRKASREEQTAVFRNEVNILRRLGSHRHIISLFASYTTKSDFGLILQPVASDKDLAYYLEEYHSVLLANNASLPNRGLQNMRTVLEQAFGCLISGLAYMHEKKVRHKDVKPQNILIHQGQVVYTDFGYSFNSSERSQSITEGKPGPMTAKYSAPEVLACDSRSSSSDIYSLGCVFINILFALTSASTPDIQEIPSFADSMDVVHQHIAEWQTDSHTALLPSIITSMTKRDPSKRWCAAQLDGEICRLPGLSCQECTLRSIDPVPRVSPCSRTQHCYNTVLLNDLVLNGLGSKTRPAEVEDNQIESTTTCTSLSNFNEKFLSNETRYKYKSVERTGLQSSEDYSGSKVSQTRAHIKIDRKSTAQSDCDQPDGCLDDEAMNARNINADEVHFVNRGRPRGSKNKRTAQTTKDNTKTSNLTSAPQPSKPKRPRIDRDDNDDQEEHDDEKEPLQYRIPKQFLTTCKLACPFAKRVPLEYPQCRAPDFRDNAKVKEHLRKHHRTYCVKCGEGFHTQSAYVEHLRHDMCKTVSKAIIKTSFTYMNDEKEAKISVHGISWFEIYEVLFPGNAVPDNSSHEDFDLLVFNLIDQARGSAGNSSVFQAWRQNKCAESTCSARAVLHSSWTAAFNNRDALLTSDSGYNEPEEYPPARDTSTTFDEHPNTMSKGHDSTCAIDVHASKTVPRHDPVVNDEQALQGIVGHADFAETMEMQTIDHSFDVSTIKPLEIYNSMDQTGTTLNEEEHTNIDEYLSDQIDPRISPSALINAIDWTLESFSSNSHTFDDI</sequence>
<accession>A0ACB6FHV2</accession>
<evidence type="ECO:0000313" key="1">
    <source>
        <dbReference type="EMBL" id="KAB2103965.1"/>
    </source>
</evidence>
<keyword evidence="2" id="KW-1185">Reference proteome</keyword>
<comment type="caution">
    <text evidence="1">The sequence shown here is derived from an EMBL/GenBank/DDBJ whole genome shotgun (WGS) entry which is preliminary data.</text>
</comment>
<evidence type="ECO:0000313" key="2">
    <source>
        <dbReference type="Proteomes" id="UP000293547"/>
    </source>
</evidence>